<evidence type="ECO:0000256" key="4">
    <source>
        <dbReference type="ARBA" id="ARBA00022892"/>
    </source>
</evidence>
<evidence type="ECO:0000256" key="6">
    <source>
        <dbReference type="ARBA" id="ARBA00038179"/>
    </source>
</evidence>
<comment type="similarity">
    <text evidence="6">Belongs to the TRAPP small subunits family. TRAPPC4 subfamily.</text>
</comment>
<dbReference type="GO" id="GO:0005783">
    <property type="term" value="C:endoplasmic reticulum"/>
    <property type="evidence" value="ECO:0007669"/>
    <property type="project" value="UniProtKB-SubCell"/>
</dbReference>
<dbReference type="EMBL" id="GDID01003558">
    <property type="protein sequence ID" value="JAP93048.1"/>
    <property type="molecule type" value="Transcribed_RNA"/>
</dbReference>
<dbReference type="GO" id="GO:0030008">
    <property type="term" value="C:TRAPP complex"/>
    <property type="evidence" value="ECO:0007669"/>
    <property type="project" value="UniProtKB-UniRule"/>
</dbReference>
<organism evidence="8">
    <name type="scientific">Trepomonas sp. PC1</name>
    <dbReference type="NCBI Taxonomy" id="1076344"/>
    <lineage>
        <taxon>Eukaryota</taxon>
        <taxon>Metamonada</taxon>
        <taxon>Diplomonadida</taxon>
        <taxon>Hexamitidae</taxon>
        <taxon>Hexamitinae</taxon>
        <taxon>Trepomonas</taxon>
    </lineage>
</organism>
<proteinExistence type="inferred from homology"/>
<protein>
    <recommendedName>
        <fullName evidence="7">Trafficking protein particle complex subunit</fullName>
    </recommendedName>
</protein>
<keyword evidence="3 7" id="KW-0256">Endoplasmic reticulum</keyword>
<keyword evidence="5 7" id="KW-0333">Golgi apparatus</keyword>
<dbReference type="PANTHER" id="PTHR23249">
    <property type="entry name" value="TRAFFICKING PROTEIN PARTICLE COMPLEX SUBUNIT"/>
    <property type="match status" value="1"/>
</dbReference>
<dbReference type="SMART" id="SM01399">
    <property type="entry name" value="Sybindin"/>
    <property type="match status" value="1"/>
</dbReference>
<dbReference type="PANTHER" id="PTHR23249:SF15">
    <property type="entry name" value="TRAFFICKING PROTEIN PARTICLE COMPLEX SUBUNIT 4"/>
    <property type="match status" value="1"/>
</dbReference>
<evidence type="ECO:0000256" key="7">
    <source>
        <dbReference type="RuleBase" id="RU366065"/>
    </source>
</evidence>
<dbReference type="Pfam" id="PF04099">
    <property type="entry name" value="Sybindin"/>
    <property type="match status" value="1"/>
</dbReference>
<dbReference type="GO" id="GO:0005794">
    <property type="term" value="C:Golgi apparatus"/>
    <property type="evidence" value="ECO:0007669"/>
    <property type="project" value="UniProtKB-SubCell"/>
</dbReference>
<name>A0A146K9N9_9EUKA</name>
<keyword evidence="4 7" id="KW-0931">ER-Golgi transport</keyword>
<sequence length="128" mass="14689">IVSNSGQLMYCKQSKTSDSNKQIDTASTLFSLSSMINQLQPTNTQCTGGFKEIKTAFYTWTCYTTRTGLQFLLEISNNCKSVANDLLKQVYELYCDYVLKNPFSIPGQPIKVQKFEKEVERLLYELHF</sequence>
<comment type="subunit">
    <text evidence="7">Part of the multisubunit transport protein particle (TRAPP) complex.</text>
</comment>
<gene>
    <name evidence="8" type="ORF">TPC1_14804</name>
</gene>
<feature type="non-terminal residue" evidence="8">
    <location>
        <position position="1"/>
    </location>
</feature>
<dbReference type="SUPFAM" id="SSF64356">
    <property type="entry name" value="SNARE-like"/>
    <property type="match status" value="1"/>
</dbReference>
<accession>A0A146K9N9</accession>
<comment type="subcellular location">
    <subcellularLocation>
        <location evidence="7">Endoplasmic reticulum</location>
    </subcellularLocation>
    <subcellularLocation>
        <location evidence="7">Golgi apparatus</location>
        <location evidence="7">cis-Golgi network</location>
    </subcellularLocation>
    <subcellularLocation>
        <location evidence="1">Golgi apparatus</location>
    </subcellularLocation>
</comment>
<dbReference type="AlphaFoldDB" id="A0A146K9N9"/>
<evidence type="ECO:0000256" key="2">
    <source>
        <dbReference type="ARBA" id="ARBA00022448"/>
    </source>
</evidence>
<dbReference type="GO" id="GO:0006888">
    <property type="term" value="P:endoplasmic reticulum to Golgi vesicle-mediated transport"/>
    <property type="evidence" value="ECO:0007669"/>
    <property type="project" value="UniProtKB-UniRule"/>
</dbReference>
<keyword evidence="2 7" id="KW-0813">Transport</keyword>
<dbReference type="InterPro" id="IPR011012">
    <property type="entry name" value="Longin-like_dom_sf"/>
</dbReference>
<evidence type="ECO:0000256" key="1">
    <source>
        <dbReference type="ARBA" id="ARBA00004555"/>
    </source>
</evidence>
<dbReference type="InterPro" id="IPR007233">
    <property type="entry name" value="TRAPPC"/>
</dbReference>
<evidence type="ECO:0000256" key="3">
    <source>
        <dbReference type="ARBA" id="ARBA00022824"/>
    </source>
</evidence>
<evidence type="ECO:0000256" key="5">
    <source>
        <dbReference type="ARBA" id="ARBA00023034"/>
    </source>
</evidence>
<evidence type="ECO:0000313" key="8">
    <source>
        <dbReference type="EMBL" id="JAP93048.1"/>
    </source>
</evidence>
<dbReference type="Gene3D" id="3.30.450.70">
    <property type="match status" value="1"/>
</dbReference>
<reference evidence="8" key="1">
    <citation type="submission" date="2015-07" db="EMBL/GenBank/DDBJ databases">
        <title>Adaptation to a free-living lifestyle via gene acquisitions in the diplomonad Trepomonas sp. PC1.</title>
        <authorList>
            <person name="Xu F."/>
            <person name="Jerlstrom-Hultqvist J."/>
            <person name="Kolisko M."/>
            <person name="Simpson A.G.B."/>
            <person name="Roger A.J."/>
            <person name="Svard S.G."/>
            <person name="Andersson J.O."/>
        </authorList>
    </citation>
    <scope>NUCLEOTIDE SEQUENCE</scope>
    <source>
        <strain evidence="8">PC1</strain>
    </source>
</reference>